<sequence length="129" mass="14174">MRTLLIIFSIGLLCTLVQYSSGKPIQANPSSSEEDDDVESMQNNNYEISSANNDESDETMPSSQSVVDPVDDSEPQATGLHFFEAVKQLKEQDSNSNEDDSINSDEDRSSSLNTANNNYGIVVEDSDEK</sequence>
<feature type="chain" id="PRO_5032393128" evidence="2">
    <location>
        <begin position="23"/>
        <end position="129"/>
    </location>
</feature>
<keyword evidence="4" id="KW-1185">Reference proteome</keyword>
<evidence type="ECO:0000313" key="3">
    <source>
        <dbReference type="EMBL" id="CAF0782595.1"/>
    </source>
</evidence>
<feature type="compositionally biased region" description="Polar residues" evidence="1">
    <location>
        <begin position="41"/>
        <end position="53"/>
    </location>
</feature>
<dbReference type="AlphaFoldDB" id="A0A813RIN6"/>
<accession>A0A813RIN6</accession>
<protein>
    <submittedName>
        <fullName evidence="3">Uncharacterized protein</fullName>
    </submittedName>
</protein>
<proteinExistence type="predicted"/>
<evidence type="ECO:0000313" key="4">
    <source>
        <dbReference type="Proteomes" id="UP000663832"/>
    </source>
</evidence>
<organism evidence="3 4">
    <name type="scientific">Adineta steineri</name>
    <dbReference type="NCBI Taxonomy" id="433720"/>
    <lineage>
        <taxon>Eukaryota</taxon>
        <taxon>Metazoa</taxon>
        <taxon>Spiralia</taxon>
        <taxon>Gnathifera</taxon>
        <taxon>Rotifera</taxon>
        <taxon>Eurotatoria</taxon>
        <taxon>Bdelloidea</taxon>
        <taxon>Adinetida</taxon>
        <taxon>Adinetidae</taxon>
        <taxon>Adineta</taxon>
    </lineage>
</organism>
<comment type="caution">
    <text evidence="3">The sequence shown here is derived from an EMBL/GenBank/DDBJ whole genome shotgun (WGS) entry which is preliminary data.</text>
</comment>
<reference evidence="3" key="1">
    <citation type="submission" date="2021-02" db="EMBL/GenBank/DDBJ databases">
        <authorList>
            <person name="Nowell W R."/>
        </authorList>
    </citation>
    <scope>NUCLEOTIDE SEQUENCE</scope>
</reference>
<feature type="signal peptide" evidence="2">
    <location>
        <begin position="1"/>
        <end position="22"/>
    </location>
</feature>
<name>A0A813RIN6_9BILA</name>
<feature type="region of interest" description="Disordered" evidence="1">
    <location>
        <begin position="22"/>
        <end position="129"/>
    </location>
</feature>
<dbReference type="EMBL" id="CAJNOM010000011">
    <property type="protein sequence ID" value="CAF0782595.1"/>
    <property type="molecule type" value="Genomic_DNA"/>
</dbReference>
<evidence type="ECO:0000256" key="1">
    <source>
        <dbReference type="SAM" id="MobiDB-lite"/>
    </source>
</evidence>
<dbReference type="Proteomes" id="UP000663832">
    <property type="component" value="Unassembled WGS sequence"/>
</dbReference>
<gene>
    <name evidence="3" type="ORF">QVE165_LOCUS3246</name>
</gene>
<keyword evidence="2" id="KW-0732">Signal</keyword>
<evidence type="ECO:0000256" key="2">
    <source>
        <dbReference type="SAM" id="SignalP"/>
    </source>
</evidence>